<dbReference type="AlphaFoldDB" id="A0A9P5NPJ5"/>
<gene>
    <name evidence="3" type="ORF">CPB84DRAFT_1027525</name>
</gene>
<name>A0A9P5NPJ5_GYMJU</name>
<evidence type="ECO:0000259" key="2">
    <source>
        <dbReference type="Pfam" id="PF20151"/>
    </source>
</evidence>
<feature type="transmembrane region" description="Helical" evidence="1">
    <location>
        <begin position="180"/>
        <end position="203"/>
    </location>
</feature>
<dbReference type="OrthoDB" id="3341843at2759"/>
<evidence type="ECO:0000313" key="3">
    <source>
        <dbReference type="EMBL" id="KAF8900413.1"/>
    </source>
</evidence>
<comment type="caution">
    <text evidence="3">The sequence shown here is derived from an EMBL/GenBank/DDBJ whole genome shotgun (WGS) entry which is preliminary data.</text>
</comment>
<dbReference type="InterPro" id="IPR045340">
    <property type="entry name" value="DUF6533"/>
</dbReference>
<keyword evidence="4" id="KW-1185">Reference proteome</keyword>
<accession>A0A9P5NPJ5</accession>
<protein>
    <recommendedName>
        <fullName evidence="2">DUF6533 domain-containing protein</fullName>
    </recommendedName>
</protein>
<proteinExistence type="predicted"/>
<organism evidence="3 4">
    <name type="scientific">Gymnopilus junonius</name>
    <name type="common">Spectacular rustgill mushroom</name>
    <name type="synonym">Gymnopilus spectabilis subsp. junonius</name>
    <dbReference type="NCBI Taxonomy" id="109634"/>
    <lineage>
        <taxon>Eukaryota</taxon>
        <taxon>Fungi</taxon>
        <taxon>Dikarya</taxon>
        <taxon>Basidiomycota</taxon>
        <taxon>Agaricomycotina</taxon>
        <taxon>Agaricomycetes</taxon>
        <taxon>Agaricomycetidae</taxon>
        <taxon>Agaricales</taxon>
        <taxon>Agaricineae</taxon>
        <taxon>Hymenogastraceae</taxon>
        <taxon>Gymnopilus</taxon>
    </lineage>
</organism>
<evidence type="ECO:0000256" key="1">
    <source>
        <dbReference type="SAM" id="Phobius"/>
    </source>
</evidence>
<keyword evidence="1" id="KW-0812">Transmembrane</keyword>
<sequence length="253" mass="28355">MSNATANGYTTSQSAEIAHLFHTRVDLGVCFSGLTLLVYDYICTLDLEIRFVWSCPWSTGLALFYFGRYIPFAYFGLILYAKVSFMTLRPCLVITPLILWLITVGLLVSHAVIVLRTYAIWGCQRSIFYILVAWVITLPGALLALVLKTTVGIAQTVKDPGLSTNIKLKCSTAVPVHNGIVMVLVYCLINFLAEVAIFVLTAIKAKEHCMLAFITKSNLYPPYHSEKYVKLMDHQIVQKWARSILLHDSVKLV</sequence>
<reference evidence="3" key="1">
    <citation type="submission" date="2020-11" db="EMBL/GenBank/DDBJ databases">
        <authorList>
            <consortium name="DOE Joint Genome Institute"/>
            <person name="Ahrendt S."/>
            <person name="Riley R."/>
            <person name="Andreopoulos W."/>
            <person name="LaButti K."/>
            <person name="Pangilinan J."/>
            <person name="Ruiz-duenas F.J."/>
            <person name="Barrasa J.M."/>
            <person name="Sanchez-Garcia M."/>
            <person name="Camarero S."/>
            <person name="Miyauchi S."/>
            <person name="Serrano A."/>
            <person name="Linde D."/>
            <person name="Babiker R."/>
            <person name="Drula E."/>
            <person name="Ayuso-Fernandez I."/>
            <person name="Pacheco R."/>
            <person name="Padilla G."/>
            <person name="Ferreira P."/>
            <person name="Barriuso J."/>
            <person name="Kellner H."/>
            <person name="Castanera R."/>
            <person name="Alfaro M."/>
            <person name="Ramirez L."/>
            <person name="Pisabarro A.G."/>
            <person name="Kuo A."/>
            <person name="Tritt A."/>
            <person name="Lipzen A."/>
            <person name="He G."/>
            <person name="Yan M."/>
            <person name="Ng V."/>
            <person name="Cullen D."/>
            <person name="Martin F."/>
            <person name="Rosso M.-N."/>
            <person name="Henrissat B."/>
            <person name="Hibbett D."/>
            <person name="Martinez A.T."/>
            <person name="Grigoriev I.V."/>
        </authorList>
    </citation>
    <scope>NUCLEOTIDE SEQUENCE</scope>
    <source>
        <strain evidence="3">AH 44721</strain>
    </source>
</reference>
<feature type="transmembrane region" description="Helical" evidence="1">
    <location>
        <begin position="93"/>
        <end position="115"/>
    </location>
</feature>
<keyword evidence="1" id="KW-1133">Transmembrane helix</keyword>
<feature type="domain" description="DUF6533" evidence="2">
    <location>
        <begin position="29"/>
        <end position="72"/>
    </location>
</feature>
<dbReference type="Proteomes" id="UP000724874">
    <property type="component" value="Unassembled WGS sequence"/>
</dbReference>
<feature type="transmembrane region" description="Helical" evidence="1">
    <location>
        <begin position="60"/>
        <end position="81"/>
    </location>
</feature>
<evidence type="ECO:0000313" key="4">
    <source>
        <dbReference type="Proteomes" id="UP000724874"/>
    </source>
</evidence>
<keyword evidence="1" id="KW-0472">Membrane</keyword>
<feature type="transmembrane region" description="Helical" evidence="1">
    <location>
        <begin position="127"/>
        <end position="147"/>
    </location>
</feature>
<dbReference type="Pfam" id="PF20151">
    <property type="entry name" value="DUF6533"/>
    <property type="match status" value="1"/>
</dbReference>
<dbReference type="EMBL" id="JADNYJ010000047">
    <property type="protein sequence ID" value="KAF8900413.1"/>
    <property type="molecule type" value="Genomic_DNA"/>
</dbReference>